<organism evidence="2 3">
    <name type="scientific">Trematosphaeria pertusa</name>
    <dbReference type="NCBI Taxonomy" id="390896"/>
    <lineage>
        <taxon>Eukaryota</taxon>
        <taxon>Fungi</taxon>
        <taxon>Dikarya</taxon>
        <taxon>Ascomycota</taxon>
        <taxon>Pezizomycotina</taxon>
        <taxon>Dothideomycetes</taxon>
        <taxon>Pleosporomycetidae</taxon>
        <taxon>Pleosporales</taxon>
        <taxon>Massarineae</taxon>
        <taxon>Trematosphaeriaceae</taxon>
        <taxon>Trematosphaeria</taxon>
    </lineage>
</organism>
<sequence length="91" mass="10284">MVCLEGRCVLRGSAWVRRHLVAVPLFSSSSGILFMSVFLSLSVEIHGIPWLCANISPPYRIMPLPAFPWSASSYRLPQTLIQLPWVNTWID</sequence>
<dbReference type="Proteomes" id="UP000800094">
    <property type="component" value="Unassembled WGS sequence"/>
</dbReference>
<protein>
    <submittedName>
        <fullName evidence="2">Uncharacterized protein</fullName>
    </submittedName>
</protein>
<dbReference type="AlphaFoldDB" id="A0A6A6J021"/>
<dbReference type="RefSeq" id="XP_033691175.1">
    <property type="nucleotide sequence ID" value="XM_033820096.1"/>
</dbReference>
<keyword evidence="3" id="KW-1185">Reference proteome</keyword>
<proteinExistence type="predicted"/>
<feature type="transmembrane region" description="Helical" evidence="1">
    <location>
        <begin position="20"/>
        <end position="41"/>
    </location>
</feature>
<dbReference type="EMBL" id="ML987189">
    <property type="protein sequence ID" value="KAF2256171.1"/>
    <property type="molecule type" value="Genomic_DNA"/>
</dbReference>
<name>A0A6A6J021_9PLEO</name>
<evidence type="ECO:0000313" key="3">
    <source>
        <dbReference type="Proteomes" id="UP000800094"/>
    </source>
</evidence>
<keyword evidence="1" id="KW-1133">Transmembrane helix</keyword>
<evidence type="ECO:0000313" key="2">
    <source>
        <dbReference type="EMBL" id="KAF2256171.1"/>
    </source>
</evidence>
<gene>
    <name evidence="2" type="ORF">BU26DRAFT_15833</name>
</gene>
<keyword evidence="1" id="KW-0472">Membrane</keyword>
<accession>A0A6A6J021</accession>
<reference evidence="2" key="1">
    <citation type="journal article" date="2020" name="Stud. Mycol.">
        <title>101 Dothideomycetes genomes: a test case for predicting lifestyles and emergence of pathogens.</title>
        <authorList>
            <person name="Haridas S."/>
            <person name="Albert R."/>
            <person name="Binder M."/>
            <person name="Bloem J."/>
            <person name="Labutti K."/>
            <person name="Salamov A."/>
            <person name="Andreopoulos B."/>
            <person name="Baker S."/>
            <person name="Barry K."/>
            <person name="Bills G."/>
            <person name="Bluhm B."/>
            <person name="Cannon C."/>
            <person name="Castanera R."/>
            <person name="Culley D."/>
            <person name="Daum C."/>
            <person name="Ezra D."/>
            <person name="Gonzalez J."/>
            <person name="Henrissat B."/>
            <person name="Kuo A."/>
            <person name="Liang C."/>
            <person name="Lipzen A."/>
            <person name="Lutzoni F."/>
            <person name="Magnuson J."/>
            <person name="Mondo S."/>
            <person name="Nolan M."/>
            <person name="Ohm R."/>
            <person name="Pangilinan J."/>
            <person name="Park H.-J."/>
            <person name="Ramirez L."/>
            <person name="Alfaro M."/>
            <person name="Sun H."/>
            <person name="Tritt A."/>
            <person name="Yoshinaga Y."/>
            <person name="Zwiers L.-H."/>
            <person name="Turgeon B."/>
            <person name="Goodwin S."/>
            <person name="Spatafora J."/>
            <person name="Crous P."/>
            <person name="Grigoriev I."/>
        </authorList>
    </citation>
    <scope>NUCLEOTIDE SEQUENCE</scope>
    <source>
        <strain evidence="2">CBS 122368</strain>
    </source>
</reference>
<keyword evidence="1" id="KW-0812">Transmembrane</keyword>
<dbReference type="GeneID" id="54573426"/>
<evidence type="ECO:0000256" key="1">
    <source>
        <dbReference type="SAM" id="Phobius"/>
    </source>
</evidence>